<dbReference type="AlphaFoldDB" id="A0A9P4NRD6"/>
<feature type="non-terminal residue" evidence="7">
    <location>
        <position position="1"/>
    </location>
</feature>
<evidence type="ECO:0000256" key="3">
    <source>
        <dbReference type="ARBA" id="ARBA00022692"/>
    </source>
</evidence>
<accession>A0A9P4NRD6</accession>
<comment type="caution">
    <text evidence="7">The sequence shown here is derived from an EMBL/GenBank/DDBJ whole genome shotgun (WGS) entry which is preliminary data.</text>
</comment>
<evidence type="ECO:0000256" key="1">
    <source>
        <dbReference type="ARBA" id="ARBA00004606"/>
    </source>
</evidence>
<dbReference type="OrthoDB" id="414175at2759"/>
<dbReference type="GO" id="GO:0016020">
    <property type="term" value="C:membrane"/>
    <property type="evidence" value="ECO:0007669"/>
    <property type="project" value="UniProtKB-SubCell"/>
</dbReference>
<comment type="subcellular location">
    <subcellularLocation>
        <location evidence="1">Membrane</location>
        <topology evidence="1">Single-pass type II membrane protein</topology>
    </subcellularLocation>
</comment>
<evidence type="ECO:0000313" key="8">
    <source>
        <dbReference type="Proteomes" id="UP000800235"/>
    </source>
</evidence>
<dbReference type="Proteomes" id="UP000800235">
    <property type="component" value="Unassembled WGS sequence"/>
</dbReference>
<name>A0A9P4NRD6_9PEZI</name>
<evidence type="ECO:0000256" key="6">
    <source>
        <dbReference type="ARBA" id="ARBA00023136"/>
    </source>
</evidence>
<organism evidence="7 8">
    <name type="scientific">Tothia fuscella</name>
    <dbReference type="NCBI Taxonomy" id="1048955"/>
    <lineage>
        <taxon>Eukaryota</taxon>
        <taxon>Fungi</taxon>
        <taxon>Dikarya</taxon>
        <taxon>Ascomycota</taxon>
        <taxon>Pezizomycotina</taxon>
        <taxon>Dothideomycetes</taxon>
        <taxon>Pleosporomycetidae</taxon>
        <taxon>Venturiales</taxon>
        <taxon>Cylindrosympodiaceae</taxon>
        <taxon>Tothia</taxon>
    </lineage>
</organism>
<dbReference type="InterPro" id="IPR026050">
    <property type="entry name" value="C1GALT1/C1GALT1_chp1"/>
</dbReference>
<dbReference type="PANTHER" id="PTHR23033">
    <property type="entry name" value="BETA1,3-GALACTOSYLTRANSFERASE"/>
    <property type="match status" value="1"/>
</dbReference>
<keyword evidence="8" id="KW-1185">Reference proteome</keyword>
<dbReference type="Gene3D" id="3.90.550.50">
    <property type="match status" value="1"/>
</dbReference>
<evidence type="ECO:0000313" key="7">
    <source>
        <dbReference type="EMBL" id="KAF2430038.1"/>
    </source>
</evidence>
<dbReference type="PANTHER" id="PTHR23033:SF47">
    <property type="entry name" value="APPLE DOMAIN-CONTAINING PROTEIN-RELATED"/>
    <property type="match status" value="1"/>
</dbReference>
<reference evidence="7" key="1">
    <citation type="journal article" date="2020" name="Stud. Mycol.">
        <title>101 Dothideomycetes genomes: a test case for predicting lifestyles and emergence of pathogens.</title>
        <authorList>
            <person name="Haridas S."/>
            <person name="Albert R."/>
            <person name="Binder M."/>
            <person name="Bloem J."/>
            <person name="Labutti K."/>
            <person name="Salamov A."/>
            <person name="Andreopoulos B."/>
            <person name="Baker S."/>
            <person name="Barry K."/>
            <person name="Bills G."/>
            <person name="Bluhm B."/>
            <person name="Cannon C."/>
            <person name="Castanera R."/>
            <person name="Culley D."/>
            <person name="Daum C."/>
            <person name="Ezra D."/>
            <person name="Gonzalez J."/>
            <person name="Henrissat B."/>
            <person name="Kuo A."/>
            <person name="Liang C."/>
            <person name="Lipzen A."/>
            <person name="Lutzoni F."/>
            <person name="Magnuson J."/>
            <person name="Mondo S."/>
            <person name="Nolan M."/>
            <person name="Ohm R."/>
            <person name="Pangilinan J."/>
            <person name="Park H.-J."/>
            <person name="Ramirez L."/>
            <person name="Alfaro M."/>
            <person name="Sun H."/>
            <person name="Tritt A."/>
            <person name="Yoshinaga Y."/>
            <person name="Zwiers L.-H."/>
            <person name="Turgeon B."/>
            <person name="Goodwin S."/>
            <person name="Spatafora J."/>
            <person name="Crous P."/>
            <person name="Grigoriev I."/>
        </authorList>
    </citation>
    <scope>NUCLEOTIDE SEQUENCE</scope>
    <source>
        <strain evidence="7">CBS 130266</strain>
    </source>
</reference>
<feature type="non-terminal residue" evidence="7">
    <location>
        <position position="366"/>
    </location>
</feature>
<evidence type="ECO:0000256" key="4">
    <source>
        <dbReference type="ARBA" id="ARBA00022968"/>
    </source>
</evidence>
<evidence type="ECO:0008006" key="9">
    <source>
        <dbReference type="Google" id="ProtNLM"/>
    </source>
</evidence>
<sequence>SPNATSTDPFCAHLPSASDILIVVRTPASDLYSHLPAHFLTTLRCAPFLLYSTVSQNVGPHTVHDALANISDSRRAKHKDFELYDKLQEAQNAVQDLSSLKEDNDHNLDKWSIIPHVISAFKTHPEKKWYIFIESDTYISLSNTLHWLDKLDPTKPLFAGAQVMIGDVELAHSGSGIVLSHAAIHKLSEVAKAKTEDWEEMVGNSCCGDKILAEALMDANVTLHRSFPMIQGETPFSLDWSSRHWCRSALTWHRMTPAILDMMWQFEQAWVKKHAKEGATITADSIPPMLYRDYFQTFLVPLIRASQNRSDWDNLSNSLTYTDESRAQFAHYSVEACRAACDLRDSCVQFAWAPNKCRLGNVVRLG</sequence>
<keyword evidence="4" id="KW-0735">Signal-anchor</keyword>
<dbReference type="EMBL" id="MU007042">
    <property type="protein sequence ID" value="KAF2430038.1"/>
    <property type="molecule type" value="Genomic_DNA"/>
</dbReference>
<comment type="similarity">
    <text evidence="2">Belongs to the glycosyltransferase 31 family. Beta3-Gal-T subfamily.</text>
</comment>
<gene>
    <name evidence="7" type="ORF">EJ08DRAFT_568707</name>
</gene>
<evidence type="ECO:0000256" key="2">
    <source>
        <dbReference type="ARBA" id="ARBA00006462"/>
    </source>
</evidence>
<keyword evidence="5" id="KW-1133">Transmembrane helix</keyword>
<keyword evidence="3" id="KW-0812">Transmembrane</keyword>
<protein>
    <recommendedName>
        <fullName evidence="9">Glycosyltransferase family 31 protein</fullName>
    </recommendedName>
</protein>
<proteinExistence type="inferred from homology"/>
<evidence type="ECO:0000256" key="5">
    <source>
        <dbReference type="ARBA" id="ARBA00022989"/>
    </source>
</evidence>
<keyword evidence="6" id="KW-0472">Membrane</keyword>